<dbReference type="InterPro" id="IPR028098">
    <property type="entry name" value="Glyco_trans_4-like_N"/>
</dbReference>
<dbReference type="Pfam" id="PF13439">
    <property type="entry name" value="Glyco_transf_4"/>
    <property type="match status" value="1"/>
</dbReference>
<evidence type="ECO:0000313" key="3">
    <source>
        <dbReference type="EMBL" id="OTP12307.1"/>
    </source>
</evidence>
<dbReference type="PANTHER" id="PTHR46401:SF2">
    <property type="entry name" value="GLYCOSYLTRANSFERASE WBBK-RELATED"/>
    <property type="match status" value="1"/>
</dbReference>
<evidence type="ECO:0000256" key="1">
    <source>
        <dbReference type="ARBA" id="ARBA00022679"/>
    </source>
</evidence>
<protein>
    <recommendedName>
        <fullName evidence="2">Glycosyltransferase subfamily 4-like N-terminal domain-containing protein</fullName>
    </recommendedName>
</protein>
<comment type="caution">
    <text evidence="3">The sequence shown here is derived from an EMBL/GenBank/DDBJ whole genome shotgun (WGS) entry which is preliminary data.</text>
</comment>
<accession>A0A2C9XRG5</accession>
<dbReference type="SUPFAM" id="SSF53756">
    <property type="entry name" value="UDP-Glycosyltransferase/glycogen phosphorylase"/>
    <property type="match status" value="1"/>
</dbReference>
<evidence type="ECO:0000259" key="2">
    <source>
        <dbReference type="Pfam" id="PF13439"/>
    </source>
</evidence>
<dbReference type="Gene3D" id="3.40.50.2000">
    <property type="entry name" value="Glycogen Phosphorylase B"/>
    <property type="match status" value="2"/>
</dbReference>
<dbReference type="RefSeq" id="WP_086283691.1">
    <property type="nucleotide sequence ID" value="NZ_NGMO01000001.1"/>
</dbReference>
<dbReference type="PANTHER" id="PTHR46401">
    <property type="entry name" value="GLYCOSYLTRANSFERASE WBBK-RELATED"/>
    <property type="match status" value="1"/>
</dbReference>
<dbReference type="GO" id="GO:0009103">
    <property type="term" value="P:lipopolysaccharide biosynthetic process"/>
    <property type="evidence" value="ECO:0007669"/>
    <property type="project" value="TreeGrafter"/>
</dbReference>
<organism evidence="3 4">
    <name type="scientific">Candidatus Enterococcus wittei</name>
    <dbReference type="NCBI Taxonomy" id="1987383"/>
    <lineage>
        <taxon>Bacteria</taxon>
        <taxon>Bacillati</taxon>
        <taxon>Bacillota</taxon>
        <taxon>Bacilli</taxon>
        <taxon>Lactobacillales</taxon>
        <taxon>Enterococcaceae</taxon>
        <taxon>Enterococcus</taxon>
    </lineage>
</organism>
<reference evidence="3 4" key="1">
    <citation type="submission" date="2017-05" db="EMBL/GenBank/DDBJ databases">
        <title>The Genome Sequence of Enterococcus sp. 10A9_DIV0425.</title>
        <authorList>
            <consortium name="The Broad Institute Genomics Platform"/>
            <consortium name="The Broad Institute Genomic Center for Infectious Diseases"/>
            <person name="Earl A."/>
            <person name="Manson A."/>
            <person name="Schwartman J."/>
            <person name="Gilmore M."/>
            <person name="Abouelleil A."/>
            <person name="Cao P."/>
            <person name="Chapman S."/>
            <person name="Cusick C."/>
            <person name="Shea T."/>
            <person name="Young S."/>
            <person name="Neafsey D."/>
            <person name="Nusbaum C."/>
            <person name="Birren B."/>
        </authorList>
    </citation>
    <scope>NUCLEOTIDE SEQUENCE [LARGE SCALE GENOMIC DNA]</scope>
    <source>
        <strain evidence="3 4">10A9_DIV0425</strain>
    </source>
</reference>
<dbReference type="EMBL" id="NGMO01000001">
    <property type="protein sequence ID" value="OTP12307.1"/>
    <property type="molecule type" value="Genomic_DNA"/>
</dbReference>
<dbReference type="Pfam" id="PF13692">
    <property type="entry name" value="Glyco_trans_1_4"/>
    <property type="match status" value="1"/>
</dbReference>
<dbReference type="GO" id="GO:0016757">
    <property type="term" value="F:glycosyltransferase activity"/>
    <property type="evidence" value="ECO:0007669"/>
    <property type="project" value="TreeGrafter"/>
</dbReference>
<name>A0A2C9XRG5_9ENTE</name>
<gene>
    <name evidence="3" type="ORF">A5844_000539</name>
</gene>
<dbReference type="Proteomes" id="UP000194933">
    <property type="component" value="Unassembled WGS sequence"/>
</dbReference>
<keyword evidence="1" id="KW-0808">Transferase</keyword>
<dbReference type="AlphaFoldDB" id="A0A2C9XRG5"/>
<keyword evidence="4" id="KW-1185">Reference proteome</keyword>
<sequence>MKIVHIHQFFDPGYGYQENILPEYQKDLGHDVVMLTSTRKYGFDKTKSRVEPLGDFVENSFLVRRIGIKGEFPKRFVVFKNLYEELEKEKPDYIFHHSVTAPSILTVSKYKKRHPHTILVMDNHADLMISGRNRLWRLFYYNFFWKLLLKNVSLQVDKFFGVTPDRNTFMIEELGIDPLKISLLPIGADIKRIPVDNEQNKKNKIKFLRENKLSEDSIVFCHGGKMSYAKETDVLIRAFMQVKEKKTCLILFGSLIDPTLMDLVSKDPRIIFIGWQDRKNTLKVLCFSDVGIWNSQHTTLLEDAIGCELPLILKKYGSTEHLIDKNGIFLSNTDEVTIAKTVETILRNNDMLTKLIEGTKEKKRELSYKNIAYQSLNI</sequence>
<proteinExistence type="predicted"/>
<dbReference type="STRING" id="1987383.A5844_000539"/>
<feature type="domain" description="Glycosyltransferase subfamily 4-like N-terminal" evidence="2">
    <location>
        <begin position="24"/>
        <end position="192"/>
    </location>
</feature>
<evidence type="ECO:0000313" key="4">
    <source>
        <dbReference type="Proteomes" id="UP000194933"/>
    </source>
</evidence>